<proteinExistence type="predicted"/>
<gene>
    <name evidence="1" type="ORF">VB739_04990</name>
</gene>
<sequence>MVTAETPPSPSASACPNCGGGSLTLVRRERVSKARIEAELVHCGSCDFLFLGEPSWLAVAYEDSFYGDTGYVDRNLHASRLLRLLLVIGRLGRFGPSEPGCDLGTGLGMLPRLLRDHGFDFHGTDAYAAMELIRPFCEPPGDGPIGCKTAFEVIEHVPGTPGFLRDEVGATPLFVFSTLMRQPGEIPAPDWWYYAFGNGQHISFHSRRSFEVAMGQAGMDPAWLVCIDGPVHQRALHLIAPKARWRRAFRVAGWLVNRGLDGLLLPWLEPLVGLRTRIIPDHYLAMERLRSAAERQLCP</sequence>
<keyword evidence="1" id="KW-0808">Transferase</keyword>
<dbReference type="Pfam" id="PF13489">
    <property type="entry name" value="Methyltransf_23"/>
    <property type="match status" value="1"/>
</dbReference>
<dbReference type="GO" id="GO:0032259">
    <property type="term" value="P:methylation"/>
    <property type="evidence" value="ECO:0007669"/>
    <property type="project" value="UniProtKB-KW"/>
</dbReference>
<dbReference type="GO" id="GO:0008168">
    <property type="term" value="F:methyltransferase activity"/>
    <property type="evidence" value="ECO:0007669"/>
    <property type="project" value="UniProtKB-KW"/>
</dbReference>
<dbReference type="InterPro" id="IPR029063">
    <property type="entry name" value="SAM-dependent_MTases_sf"/>
</dbReference>
<dbReference type="SUPFAM" id="SSF53335">
    <property type="entry name" value="S-adenosyl-L-methionine-dependent methyltransferases"/>
    <property type="match status" value="1"/>
</dbReference>
<dbReference type="RefSeq" id="WP_323356006.1">
    <property type="nucleotide sequence ID" value="NZ_JAYGHY010000010.1"/>
</dbReference>
<dbReference type="Proteomes" id="UP001302329">
    <property type="component" value="Unassembled WGS sequence"/>
</dbReference>
<comment type="caution">
    <text evidence="1">The sequence shown here is derived from an EMBL/GenBank/DDBJ whole genome shotgun (WGS) entry which is preliminary data.</text>
</comment>
<accession>A0ABU5SU12</accession>
<dbReference type="EC" id="2.1.1.-" evidence="1"/>
<evidence type="ECO:0000313" key="2">
    <source>
        <dbReference type="Proteomes" id="UP001302329"/>
    </source>
</evidence>
<organism evidence="1 2">
    <name type="scientific">Cyanobium gracile UHCC 0281</name>
    <dbReference type="NCBI Taxonomy" id="3110309"/>
    <lineage>
        <taxon>Bacteria</taxon>
        <taxon>Bacillati</taxon>
        <taxon>Cyanobacteriota</taxon>
        <taxon>Cyanophyceae</taxon>
        <taxon>Synechococcales</taxon>
        <taxon>Prochlorococcaceae</taxon>
        <taxon>Cyanobium</taxon>
    </lineage>
</organism>
<name>A0ABU5SU12_9CYAN</name>
<protein>
    <submittedName>
        <fullName evidence="1">Class I SAM-dependent methyltransferase</fullName>
        <ecNumber evidence="1">2.1.1.-</ecNumber>
    </submittedName>
</protein>
<keyword evidence="1" id="KW-0489">Methyltransferase</keyword>
<evidence type="ECO:0000313" key="1">
    <source>
        <dbReference type="EMBL" id="MEA5441903.1"/>
    </source>
</evidence>
<dbReference type="EMBL" id="JAYGHY010000010">
    <property type="protein sequence ID" value="MEA5441903.1"/>
    <property type="molecule type" value="Genomic_DNA"/>
</dbReference>
<reference evidence="1 2" key="1">
    <citation type="submission" date="2023-12" db="EMBL/GenBank/DDBJ databases">
        <title>Baltic Sea Cyanobacteria.</title>
        <authorList>
            <person name="Delbaje E."/>
            <person name="Fewer D.P."/>
            <person name="Shishido T.K."/>
        </authorList>
    </citation>
    <scope>NUCLEOTIDE SEQUENCE [LARGE SCALE GENOMIC DNA]</scope>
    <source>
        <strain evidence="1 2">UHCC 0281</strain>
    </source>
</reference>
<keyword evidence="2" id="KW-1185">Reference proteome</keyword>